<gene>
    <name evidence="2" type="ORF">AAG570_013870</name>
</gene>
<reference evidence="2 3" key="1">
    <citation type="submission" date="2024-07" db="EMBL/GenBank/DDBJ databases">
        <title>Chromosome-level genome assembly of the water stick insect Ranatra chinensis (Heteroptera: Nepidae).</title>
        <authorList>
            <person name="Liu X."/>
        </authorList>
    </citation>
    <scope>NUCLEOTIDE SEQUENCE [LARGE SCALE GENOMIC DNA]</scope>
    <source>
        <strain evidence="2">Cailab_2021Rc</strain>
        <tissue evidence="2">Muscle</tissue>
    </source>
</reference>
<feature type="compositionally biased region" description="Polar residues" evidence="1">
    <location>
        <begin position="187"/>
        <end position="197"/>
    </location>
</feature>
<comment type="caution">
    <text evidence="2">The sequence shown here is derived from an EMBL/GenBank/DDBJ whole genome shotgun (WGS) entry which is preliminary data.</text>
</comment>
<proteinExistence type="predicted"/>
<feature type="region of interest" description="Disordered" evidence="1">
    <location>
        <begin position="171"/>
        <end position="229"/>
    </location>
</feature>
<organism evidence="2 3">
    <name type="scientific">Ranatra chinensis</name>
    <dbReference type="NCBI Taxonomy" id="642074"/>
    <lineage>
        <taxon>Eukaryota</taxon>
        <taxon>Metazoa</taxon>
        <taxon>Ecdysozoa</taxon>
        <taxon>Arthropoda</taxon>
        <taxon>Hexapoda</taxon>
        <taxon>Insecta</taxon>
        <taxon>Pterygota</taxon>
        <taxon>Neoptera</taxon>
        <taxon>Paraneoptera</taxon>
        <taxon>Hemiptera</taxon>
        <taxon>Heteroptera</taxon>
        <taxon>Panheteroptera</taxon>
        <taxon>Nepomorpha</taxon>
        <taxon>Nepidae</taxon>
        <taxon>Ranatrinae</taxon>
        <taxon>Ranatra</taxon>
    </lineage>
</organism>
<feature type="compositionally biased region" description="Polar residues" evidence="1">
    <location>
        <begin position="208"/>
        <end position="219"/>
    </location>
</feature>
<protein>
    <submittedName>
        <fullName evidence="2">Uncharacterized protein</fullName>
    </submittedName>
</protein>
<keyword evidence="3" id="KW-1185">Reference proteome</keyword>
<feature type="region of interest" description="Disordered" evidence="1">
    <location>
        <begin position="350"/>
        <end position="373"/>
    </location>
</feature>
<evidence type="ECO:0000313" key="2">
    <source>
        <dbReference type="EMBL" id="KAL1129343.1"/>
    </source>
</evidence>
<accession>A0ABD0YVY7</accession>
<name>A0ABD0YVY7_9HEMI</name>
<sequence length="422" mass="46209">MVSKRRKMPSSCDCMPCRPSDISLFKDILYGVYVSDHSSGSEPAEPQRNMRRYSENVRMGKGECAIGESMPRRIVKSYQEPRYMGEVGVYGKEAGPDLESARRLEGAATARGPSVAKRATEPVVMEAITTEESAPMMDLPVETETIGVLTTQAVSPEVPPTSLFLDTELPPRGTKSTQAPPPPHLVASSTPATTTNHVIPGSTKLPCQRNNSKPSTCEATSPACHPENGPALRPYETFVGPDETDSEYRDALMGKLGEAIVDAILAKSKKHRHHLAVCSKVDPDSAEMARNALALAMGGCKKAEEQAKKVRQDALARFGQILEALPLSSESKCHRLPPDLKEYLKSLMTGPAEGGEEEEGEKTPPEVVSAPKRELTSWREPVLPYLFSQGPVWVEPPNNVGDWLEDQQYEDHFPDTRLSYPE</sequence>
<dbReference type="AlphaFoldDB" id="A0ABD0YVY7"/>
<dbReference type="Proteomes" id="UP001558652">
    <property type="component" value="Unassembled WGS sequence"/>
</dbReference>
<evidence type="ECO:0000313" key="3">
    <source>
        <dbReference type="Proteomes" id="UP001558652"/>
    </source>
</evidence>
<dbReference type="EMBL" id="JBFDAA010000009">
    <property type="protein sequence ID" value="KAL1129343.1"/>
    <property type="molecule type" value="Genomic_DNA"/>
</dbReference>
<evidence type="ECO:0000256" key="1">
    <source>
        <dbReference type="SAM" id="MobiDB-lite"/>
    </source>
</evidence>